<organism evidence="8 9">
    <name type="scientific">Paenibacillus silvestris</name>
    <dbReference type="NCBI Taxonomy" id="2606219"/>
    <lineage>
        <taxon>Bacteria</taxon>
        <taxon>Bacillati</taxon>
        <taxon>Bacillota</taxon>
        <taxon>Bacilli</taxon>
        <taxon>Bacillales</taxon>
        <taxon>Paenibacillaceae</taxon>
        <taxon>Paenibacillus</taxon>
    </lineage>
</organism>
<dbReference type="AlphaFoldDB" id="A0A6L8USQ5"/>
<keyword evidence="5 6" id="KW-0472">Membrane</keyword>
<evidence type="ECO:0000256" key="4">
    <source>
        <dbReference type="ARBA" id="ARBA00022989"/>
    </source>
</evidence>
<evidence type="ECO:0000259" key="7">
    <source>
        <dbReference type="PROSITE" id="PS50850"/>
    </source>
</evidence>
<evidence type="ECO:0000256" key="2">
    <source>
        <dbReference type="ARBA" id="ARBA00022448"/>
    </source>
</evidence>
<feature type="transmembrane region" description="Helical" evidence="6">
    <location>
        <begin position="194"/>
        <end position="215"/>
    </location>
</feature>
<dbReference type="Proteomes" id="UP000481087">
    <property type="component" value="Unassembled WGS sequence"/>
</dbReference>
<evidence type="ECO:0000256" key="5">
    <source>
        <dbReference type="ARBA" id="ARBA00023136"/>
    </source>
</evidence>
<keyword evidence="9" id="KW-1185">Reference proteome</keyword>
<protein>
    <submittedName>
        <fullName evidence="8">MFS transporter</fullName>
    </submittedName>
</protein>
<evidence type="ECO:0000256" key="3">
    <source>
        <dbReference type="ARBA" id="ARBA00022692"/>
    </source>
</evidence>
<dbReference type="EMBL" id="WTUZ01000005">
    <property type="protein sequence ID" value="MZQ80964.1"/>
    <property type="molecule type" value="Genomic_DNA"/>
</dbReference>
<name>A0A6L8USQ5_9BACL</name>
<feature type="domain" description="Major facilitator superfamily (MFS) profile" evidence="7">
    <location>
        <begin position="1"/>
        <end position="470"/>
    </location>
</feature>
<feature type="transmembrane region" description="Helical" evidence="6">
    <location>
        <begin position="326"/>
        <end position="345"/>
    </location>
</feature>
<dbReference type="Gene3D" id="1.20.1250.20">
    <property type="entry name" value="MFS general substrate transporter like domains"/>
    <property type="match status" value="1"/>
</dbReference>
<proteinExistence type="predicted"/>
<dbReference type="PANTHER" id="PTHR23501:SF191">
    <property type="entry name" value="VACUOLAR BASIC AMINO ACID TRANSPORTER 4"/>
    <property type="match status" value="1"/>
</dbReference>
<dbReference type="InterPro" id="IPR011701">
    <property type="entry name" value="MFS"/>
</dbReference>
<feature type="transmembrane region" description="Helical" evidence="6">
    <location>
        <begin position="7"/>
        <end position="28"/>
    </location>
</feature>
<feature type="transmembrane region" description="Helical" evidence="6">
    <location>
        <begin position="297"/>
        <end position="319"/>
    </location>
</feature>
<evidence type="ECO:0000256" key="6">
    <source>
        <dbReference type="SAM" id="Phobius"/>
    </source>
</evidence>
<keyword evidence="4 6" id="KW-1133">Transmembrane helix</keyword>
<dbReference type="InterPro" id="IPR036259">
    <property type="entry name" value="MFS_trans_sf"/>
</dbReference>
<dbReference type="GO" id="GO:0005886">
    <property type="term" value="C:plasma membrane"/>
    <property type="evidence" value="ECO:0007669"/>
    <property type="project" value="UniProtKB-SubCell"/>
</dbReference>
<feature type="transmembrane region" description="Helical" evidence="6">
    <location>
        <begin position="40"/>
        <end position="62"/>
    </location>
</feature>
<accession>A0A6L8USQ5</accession>
<feature type="transmembrane region" description="Helical" evidence="6">
    <location>
        <begin position="74"/>
        <end position="92"/>
    </location>
</feature>
<feature type="transmembrane region" description="Helical" evidence="6">
    <location>
        <begin position="351"/>
        <end position="373"/>
    </location>
</feature>
<evidence type="ECO:0000313" key="9">
    <source>
        <dbReference type="Proteomes" id="UP000481087"/>
    </source>
</evidence>
<evidence type="ECO:0000313" key="8">
    <source>
        <dbReference type="EMBL" id="MZQ80964.1"/>
    </source>
</evidence>
<comment type="caution">
    <text evidence="8">The sequence shown here is derived from an EMBL/GenBank/DDBJ whole genome shotgun (WGS) entry which is preliminary data.</text>
</comment>
<keyword evidence="3 6" id="KW-0812">Transmembrane</keyword>
<feature type="transmembrane region" description="Helical" evidence="6">
    <location>
        <begin position="227"/>
        <end position="245"/>
    </location>
</feature>
<dbReference type="Pfam" id="PF07690">
    <property type="entry name" value="MFS_1"/>
    <property type="match status" value="1"/>
</dbReference>
<dbReference type="SUPFAM" id="SSF103473">
    <property type="entry name" value="MFS general substrate transporter"/>
    <property type="match status" value="1"/>
</dbReference>
<comment type="subcellular location">
    <subcellularLocation>
        <location evidence="1">Cell membrane</location>
        <topology evidence="1">Multi-pass membrane protein</topology>
    </subcellularLocation>
</comment>
<gene>
    <name evidence="8" type="ORF">GQF01_02270</name>
</gene>
<reference evidence="8 9" key="1">
    <citation type="submission" date="2019-12" db="EMBL/GenBank/DDBJ databases">
        <title>Paenibacillus sp. nov. sp. isolated from soil.</title>
        <authorList>
            <person name="Kim J."/>
            <person name="Jeong S.E."/>
            <person name="Jung H.S."/>
            <person name="Jeon C.O."/>
        </authorList>
    </citation>
    <scope>NUCLEOTIDE SEQUENCE [LARGE SCALE GENOMIC DNA]</scope>
    <source>
        <strain evidence="8 9">5J-6</strain>
    </source>
</reference>
<dbReference type="GO" id="GO:0022857">
    <property type="term" value="F:transmembrane transporter activity"/>
    <property type="evidence" value="ECO:0007669"/>
    <property type="project" value="InterPro"/>
</dbReference>
<dbReference type="InterPro" id="IPR020846">
    <property type="entry name" value="MFS_dom"/>
</dbReference>
<feature type="transmembrane region" description="Helical" evidence="6">
    <location>
        <begin position="132"/>
        <end position="157"/>
    </location>
</feature>
<keyword evidence="2" id="KW-0813">Transport</keyword>
<feature type="transmembrane region" description="Helical" evidence="6">
    <location>
        <begin position="163"/>
        <end position="182"/>
    </location>
</feature>
<feature type="transmembrane region" description="Helical" evidence="6">
    <location>
        <begin position="446"/>
        <end position="466"/>
    </location>
</feature>
<feature type="transmembrane region" description="Helical" evidence="6">
    <location>
        <begin position="104"/>
        <end position="125"/>
    </location>
</feature>
<dbReference type="PANTHER" id="PTHR23501">
    <property type="entry name" value="MAJOR FACILITATOR SUPERFAMILY"/>
    <property type="match status" value="1"/>
</dbReference>
<feature type="transmembrane region" description="Helical" evidence="6">
    <location>
        <begin position="394"/>
        <end position="411"/>
    </location>
</feature>
<feature type="transmembrane region" description="Helical" evidence="6">
    <location>
        <begin position="265"/>
        <end position="285"/>
    </location>
</feature>
<evidence type="ECO:0000256" key="1">
    <source>
        <dbReference type="ARBA" id="ARBA00004651"/>
    </source>
</evidence>
<dbReference type="RefSeq" id="WP_161405268.1">
    <property type="nucleotide sequence ID" value="NZ_WTUZ01000005.1"/>
</dbReference>
<dbReference type="PROSITE" id="PS50850">
    <property type="entry name" value="MFS"/>
    <property type="match status" value="1"/>
</dbReference>
<sequence>MNLQNHWRISILTVLAIGPGLMINSALVPSQSLIQHSLQLGNNVIFAPTLVGIIAFMLFIPMGPLLRRRLGVRATYSISMTLFIIGSLWAALSVNDQWMSVGRFLQGVGMGVMLMIMVPMLLLSFPIEKRNLSLSVLIGGFFGSVIAGLLIGNIAIIYHYWRWIFYLGSALALAGLMMNQIFLRNEHHTESKQFNGDILGISLILICSVISLVTLSHFEQWFGSSGNLWVVIGSAFITLILFIIAQRKINHPVISFKLIMHPKPLLGILMALLSNVVMALSLPAVQGLLHIISSKQLLSLLPCMFIGVVLSAIICTLFYDKLGPGLLGLLGSAAITLVLIQWFYLNDSYSLVIMAFNLILLSSGLGITIGAGLTGAALGGPLPELVSRMTAVQFIRFLANIIVILLAGWYLNFDYSHKLKDVVQSGRIGDEQKQHSLSLLMTYHDLFFIAFISAAVLACLSIGLHLTGKGHKLAHKPHHEHELAK</sequence>